<evidence type="ECO:0000313" key="9">
    <source>
        <dbReference type="EMBL" id="GAA4389435.1"/>
    </source>
</evidence>
<dbReference type="RefSeq" id="WP_344993482.1">
    <property type="nucleotide sequence ID" value="NZ_BAABFR010000019.1"/>
</dbReference>
<comment type="caution">
    <text evidence="9">The sequence shown here is derived from an EMBL/GenBank/DDBJ whole genome shotgun (WGS) entry which is preliminary data.</text>
</comment>
<dbReference type="Gene3D" id="3.50.50.60">
    <property type="entry name" value="FAD/NAD(P)-binding domain"/>
    <property type="match status" value="1"/>
</dbReference>
<keyword evidence="5 8" id="KW-0285">Flavoprotein</keyword>
<evidence type="ECO:0000256" key="8">
    <source>
        <dbReference type="HAMAP-Rule" id="MF_00212"/>
    </source>
</evidence>
<comment type="cofactor">
    <cofactor evidence="2 8">
        <name>FAD</name>
        <dbReference type="ChEBI" id="CHEBI:57692"/>
    </cofactor>
</comment>
<evidence type="ECO:0000256" key="2">
    <source>
        <dbReference type="ARBA" id="ARBA00001974"/>
    </source>
</evidence>
<dbReference type="HAMAP" id="MF_00212">
    <property type="entry name" value="MQO"/>
    <property type="match status" value="1"/>
</dbReference>
<dbReference type="InterPro" id="IPR036188">
    <property type="entry name" value="FAD/NAD-bd_sf"/>
</dbReference>
<dbReference type="SUPFAM" id="SSF51905">
    <property type="entry name" value="FAD/NAD(P)-binding domain"/>
    <property type="match status" value="1"/>
</dbReference>
<evidence type="ECO:0000256" key="6">
    <source>
        <dbReference type="ARBA" id="ARBA00022827"/>
    </source>
</evidence>
<dbReference type="NCBIfam" id="NF003603">
    <property type="entry name" value="PRK05257.1-1"/>
    <property type="match status" value="1"/>
</dbReference>
<dbReference type="NCBIfam" id="NF003606">
    <property type="entry name" value="PRK05257.2-1"/>
    <property type="match status" value="1"/>
</dbReference>
<proteinExistence type="inferred from homology"/>
<comment type="catalytic activity">
    <reaction evidence="1 8">
        <text>(S)-malate + a quinone = a quinol + oxaloacetate</text>
        <dbReference type="Rhea" id="RHEA:46012"/>
        <dbReference type="ChEBI" id="CHEBI:15589"/>
        <dbReference type="ChEBI" id="CHEBI:16452"/>
        <dbReference type="ChEBI" id="CHEBI:24646"/>
        <dbReference type="ChEBI" id="CHEBI:132124"/>
        <dbReference type="EC" id="1.1.5.4"/>
    </reaction>
</comment>
<evidence type="ECO:0000256" key="7">
    <source>
        <dbReference type="ARBA" id="ARBA00023002"/>
    </source>
</evidence>
<evidence type="ECO:0000256" key="3">
    <source>
        <dbReference type="ARBA" id="ARBA00005012"/>
    </source>
</evidence>
<organism evidence="9 10">
    <name type="scientific">Tsukamurella soli</name>
    <dbReference type="NCBI Taxonomy" id="644556"/>
    <lineage>
        <taxon>Bacteria</taxon>
        <taxon>Bacillati</taxon>
        <taxon>Actinomycetota</taxon>
        <taxon>Actinomycetes</taxon>
        <taxon>Mycobacteriales</taxon>
        <taxon>Tsukamurellaceae</taxon>
        <taxon>Tsukamurella</taxon>
    </lineage>
</organism>
<comment type="similarity">
    <text evidence="8">Belongs to the MQO family.</text>
</comment>
<evidence type="ECO:0000313" key="10">
    <source>
        <dbReference type="Proteomes" id="UP001500635"/>
    </source>
</evidence>
<dbReference type="PANTHER" id="PTHR43104">
    <property type="entry name" value="L-2-HYDROXYGLUTARATE DEHYDROGENASE, MITOCHONDRIAL"/>
    <property type="match status" value="1"/>
</dbReference>
<keyword evidence="4 8" id="KW-0816">Tricarboxylic acid cycle</keyword>
<sequence>MAENVIETDVALVGAGIMSATLGTLIRKLEPNWSICLFESLDAVAAESSDPWNNAGTGHSALCELNYTPQQPDGSVDISKALAINEQFQVSRQFWSYAVDNDILDDPSDFINPIPHASFVHGADNVDYLRKRYEALSKQTLFEGMEFFTDPATFAERLPLMAAGRNYADPVAVNWYEGGTDVDFGSLTKKLVNFIGQSGSVFFGTRVTGLKRTSTGWTLTVKNQRTLEKTKVNARFVFVGAGGGALPLLQKSGIKEAKGFGGFPVSGQFFRCTNPELIEHHAAKVYGKAAVGAPPMSVPHLDTRVINHNKGLLFGPYAGFSPNFLKAGKITDLPLSVKPNNLGPMLSVGLHEMGLTKYLIGEVMQSMHNRVHTLSEFVPRADGHDWELITAGQRVQVIRKKGAGGTLEFGTAVIAAEDQTIAGLLGASPGASTAVPAMLDVLSKCFPKHMTAWQPLLTEMIPSYGTSLNDNKALFGQVWDWTSRSLQLGPGGGVSATVGLQKGEPATTV</sequence>
<dbReference type="PANTHER" id="PTHR43104:SF2">
    <property type="entry name" value="L-2-HYDROXYGLUTARATE DEHYDROGENASE, MITOCHONDRIAL"/>
    <property type="match status" value="1"/>
</dbReference>
<keyword evidence="10" id="KW-1185">Reference proteome</keyword>
<evidence type="ECO:0000256" key="5">
    <source>
        <dbReference type="ARBA" id="ARBA00022630"/>
    </source>
</evidence>
<dbReference type="Proteomes" id="UP001500635">
    <property type="component" value="Unassembled WGS sequence"/>
</dbReference>
<accession>A0ABP8JEC1</accession>
<keyword evidence="7 8" id="KW-0560">Oxidoreductase</keyword>
<dbReference type="Pfam" id="PF06039">
    <property type="entry name" value="Mqo"/>
    <property type="match status" value="1"/>
</dbReference>
<dbReference type="InterPro" id="IPR006231">
    <property type="entry name" value="MQO"/>
</dbReference>
<protein>
    <recommendedName>
        <fullName evidence="8">Probable malate:quinone oxidoreductase</fullName>
        <ecNumber evidence="8">1.1.5.4</ecNumber>
    </recommendedName>
    <alternativeName>
        <fullName evidence="8">MQO</fullName>
    </alternativeName>
    <alternativeName>
        <fullName evidence="8">Malate dehydrogenase [quinone]</fullName>
    </alternativeName>
</protein>
<gene>
    <name evidence="8 9" type="primary">mqo</name>
    <name evidence="9" type="ORF">GCM10023147_16170</name>
</gene>
<name>A0ABP8JEC1_9ACTN</name>
<dbReference type="EC" id="1.1.5.4" evidence="8"/>
<reference evidence="10" key="1">
    <citation type="journal article" date="2019" name="Int. J. Syst. Evol. Microbiol.">
        <title>The Global Catalogue of Microorganisms (GCM) 10K type strain sequencing project: providing services to taxonomists for standard genome sequencing and annotation.</title>
        <authorList>
            <consortium name="The Broad Institute Genomics Platform"/>
            <consortium name="The Broad Institute Genome Sequencing Center for Infectious Disease"/>
            <person name="Wu L."/>
            <person name="Ma J."/>
        </authorList>
    </citation>
    <scope>NUCLEOTIDE SEQUENCE [LARGE SCALE GENOMIC DNA]</scope>
    <source>
        <strain evidence="10">JCM 17688</strain>
    </source>
</reference>
<evidence type="ECO:0000256" key="4">
    <source>
        <dbReference type="ARBA" id="ARBA00022532"/>
    </source>
</evidence>
<dbReference type="NCBIfam" id="NF003611">
    <property type="entry name" value="PRK05257.3-2"/>
    <property type="match status" value="1"/>
</dbReference>
<dbReference type="NCBIfam" id="TIGR01320">
    <property type="entry name" value="mal_quin_oxido"/>
    <property type="match status" value="1"/>
</dbReference>
<dbReference type="Gene3D" id="3.30.9.10">
    <property type="entry name" value="D-Amino Acid Oxidase, subunit A, domain 2"/>
    <property type="match status" value="1"/>
</dbReference>
<keyword evidence="6 8" id="KW-0274">FAD</keyword>
<comment type="pathway">
    <text evidence="3 8">Carbohydrate metabolism; tricarboxylic acid cycle; oxaloacetate from (S)-malate (quinone route): step 1/1.</text>
</comment>
<dbReference type="NCBIfam" id="NF009875">
    <property type="entry name" value="PRK13339.1"/>
    <property type="match status" value="1"/>
</dbReference>
<evidence type="ECO:0000256" key="1">
    <source>
        <dbReference type="ARBA" id="ARBA00001139"/>
    </source>
</evidence>
<dbReference type="EMBL" id="BAABFR010000019">
    <property type="protein sequence ID" value="GAA4389435.1"/>
    <property type="molecule type" value="Genomic_DNA"/>
</dbReference>
<dbReference type="NCBIfam" id="NF003610">
    <property type="entry name" value="PRK05257.3-1"/>
    <property type="match status" value="1"/>
</dbReference>